<keyword evidence="4" id="KW-1185">Reference proteome</keyword>
<dbReference type="PANTHER" id="PTHR43792">
    <property type="entry name" value="GNAT FAMILY, PUTATIVE (AFU_ORTHOLOGUE AFUA_3G00765)-RELATED-RELATED"/>
    <property type="match status" value="1"/>
</dbReference>
<proteinExistence type="predicted"/>
<dbReference type="EMBL" id="CP138359">
    <property type="protein sequence ID" value="WPF81361.1"/>
    <property type="molecule type" value="Genomic_DNA"/>
</dbReference>
<dbReference type="SUPFAM" id="SSF55729">
    <property type="entry name" value="Acyl-CoA N-acyltransferases (Nat)"/>
    <property type="match status" value="1"/>
</dbReference>
<dbReference type="InterPro" id="IPR016181">
    <property type="entry name" value="Acyl_CoA_acyltransferase"/>
</dbReference>
<evidence type="ECO:0000313" key="4">
    <source>
        <dbReference type="Proteomes" id="UP001304340"/>
    </source>
</evidence>
<gene>
    <name evidence="3" type="ORF">SANBI_002651</name>
</gene>
<reference evidence="4" key="1">
    <citation type="submission" date="2023-11" db="EMBL/GenBank/DDBJ databases">
        <authorList>
            <person name="Helweg L.P."/>
            <person name="Kiel A."/>
            <person name="Hitz F."/>
            <person name="Ruckert-Reed C."/>
            <person name="Busche T."/>
            <person name="Kaltschmidt B."/>
            <person name="Kaltschmidt C."/>
        </authorList>
    </citation>
    <scope>NUCLEOTIDE SEQUENCE [LARGE SCALE GENOMIC DNA]</scope>
    <source>
        <strain evidence="4">4.1</strain>
    </source>
</reference>
<name>A0AAF1BX48_9MICO</name>
<dbReference type="InterPro" id="IPR051531">
    <property type="entry name" value="N-acetyltransferase"/>
</dbReference>
<dbReference type="PANTHER" id="PTHR43792:SF1">
    <property type="entry name" value="N-ACETYLTRANSFERASE DOMAIN-CONTAINING PROTEIN"/>
    <property type="match status" value="1"/>
</dbReference>
<dbReference type="InterPro" id="IPR000182">
    <property type="entry name" value="GNAT_dom"/>
</dbReference>
<accession>A0AAF1BX48</accession>
<dbReference type="AlphaFoldDB" id="A0AAF1BX48"/>
<dbReference type="PROSITE" id="PS51186">
    <property type="entry name" value="GNAT"/>
    <property type="match status" value="1"/>
</dbReference>
<dbReference type="RefSeq" id="WP_319155765.1">
    <property type="nucleotide sequence ID" value="NZ_CP138359.1"/>
</dbReference>
<feature type="domain" description="N-acetyltransferase" evidence="2">
    <location>
        <begin position="39"/>
        <end position="199"/>
    </location>
</feature>
<dbReference type="KEGG" id="sbil:SANBI_002651"/>
<dbReference type="Gene3D" id="3.40.630.30">
    <property type="match status" value="1"/>
</dbReference>
<dbReference type="Proteomes" id="UP001304340">
    <property type="component" value="Chromosome"/>
</dbReference>
<dbReference type="Pfam" id="PF13302">
    <property type="entry name" value="Acetyltransf_3"/>
    <property type="match status" value="1"/>
</dbReference>
<evidence type="ECO:0000256" key="1">
    <source>
        <dbReference type="SAM" id="MobiDB-lite"/>
    </source>
</evidence>
<sequence>MTDDTQTDDTQITDAQPGESQTAPAPLDRLAWPRRTERLTLRRVTMADEAAIWEYRRLEEVSRWGSWLPTDRADWHEILGRRLRDLLVIELDGRVVGDLMVRVEDAWAQREVAEDAREQQAELGWSLSPDVGGQGYATEAVREVLRLCFEDLKVRRVVAEAFADNEPSLRLAERLGMRREHHAVADALHRDLGWVDSVGYALLAHEWAARQ</sequence>
<evidence type="ECO:0000259" key="2">
    <source>
        <dbReference type="PROSITE" id="PS51186"/>
    </source>
</evidence>
<organism evidence="3 4">
    <name type="scientific">Sanguibacter biliveldensis</name>
    <dbReference type="NCBI Taxonomy" id="3030830"/>
    <lineage>
        <taxon>Bacteria</taxon>
        <taxon>Bacillati</taxon>
        <taxon>Actinomycetota</taxon>
        <taxon>Actinomycetes</taxon>
        <taxon>Micrococcales</taxon>
        <taxon>Sanguibacteraceae</taxon>
        <taxon>Sanguibacter</taxon>
    </lineage>
</organism>
<feature type="region of interest" description="Disordered" evidence="1">
    <location>
        <begin position="1"/>
        <end position="28"/>
    </location>
</feature>
<evidence type="ECO:0000313" key="3">
    <source>
        <dbReference type="EMBL" id="WPF81361.1"/>
    </source>
</evidence>
<protein>
    <submittedName>
        <fullName evidence="3">GNAT family protein</fullName>
    </submittedName>
</protein>
<dbReference type="GO" id="GO:0016747">
    <property type="term" value="F:acyltransferase activity, transferring groups other than amino-acyl groups"/>
    <property type="evidence" value="ECO:0007669"/>
    <property type="project" value="InterPro"/>
</dbReference>